<accession>A0A1E7ZC00</accession>
<dbReference type="GO" id="GO:0005737">
    <property type="term" value="C:cytoplasm"/>
    <property type="evidence" value="ECO:0007669"/>
    <property type="project" value="UniProtKB-SubCell"/>
</dbReference>
<sequence>MKYKLITDEKALRSVCEKAAEADAVAIDTEFVRTRTLTPLLGLLQMFDGENLVLIDPLAIDDLSPFVELMANPNVVKVLHSCSEDLETFLAAFSMVPAPIFDTQFAASVLDMGPTLGYARLVELMSNVVLDKGESRTDWLARPLREAQLSYAANDVLYLLPVYRQLAEKIAQVGKYEWVTQEIAALAEKKKAQVPLEQAYLHLKNLWRLTPEQLTVFRHLAAWRLKVARQKNLALNFVIREGQMFDIAVRMPVSRSALSRTEGLQPQTLRRYGDILINLVAEARELFEDTPADRKLVPIRRLIDFPEYKKNLAAVKRICAEVAQTQSVTEEVIASKKQINQLLKWQWFDLDETRSQGLLPDLLSGWRRPLLEEKLTSLLGPLAFDN</sequence>
<keyword evidence="1 6" id="KW-0963">Cytoplasm</keyword>
<dbReference type="Gene3D" id="3.30.420.10">
    <property type="entry name" value="Ribonuclease H-like superfamily/Ribonuclease H"/>
    <property type="match status" value="1"/>
</dbReference>
<dbReference type="PANTHER" id="PTHR47649">
    <property type="entry name" value="RIBONUCLEASE D"/>
    <property type="match status" value="1"/>
</dbReference>
<keyword evidence="5 6" id="KW-0269">Exonuclease</keyword>
<dbReference type="GO" id="GO:0000166">
    <property type="term" value="F:nucleotide binding"/>
    <property type="evidence" value="ECO:0007669"/>
    <property type="project" value="InterPro"/>
</dbReference>
<evidence type="ECO:0000256" key="2">
    <source>
        <dbReference type="ARBA" id="ARBA00022694"/>
    </source>
</evidence>
<dbReference type="GO" id="GO:0003676">
    <property type="term" value="F:nucleic acid binding"/>
    <property type="evidence" value="ECO:0007669"/>
    <property type="project" value="InterPro"/>
</dbReference>
<protein>
    <recommendedName>
        <fullName evidence="6">Ribonuclease D</fullName>
        <shortName evidence="6">RNase D</shortName>
        <ecNumber evidence="6">3.1.13.5</ecNumber>
    </recommendedName>
</protein>
<dbReference type="GO" id="GO:0033890">
    <property type="term" value="F:ribonuclease D activity"/>
    <property type="evidence" value="ECO:0007669"/>
    <property type="project" value="UniProtKB-UniRule"/>
</dbReference>
<keyword evidence="2 6" id="KW-0819">tRNA processing</keyword>
<dbReference type="PROSITE" id="PS50967">
    <property type="entry name" value="HRDC"/>
    <property type="match status" value="1"/>
</dbReference>
<evidence type="ECO:0000256" key="1">
    <source>
        <dbReference type="ARBA" id="ARBA00022490"/>
    </source>
</evidence>
<keyword evidence="9" id="KW-1185">Reference proteome</keyword>
<dbReference type="Pfam" id="PF00570">
    <property type="entry name" value="HRDC"/>
    <property type="match status" value="1"/>
</dbReference>
<dbReference type="Pfam" id="PF01612">
    <property type="entry name" value="DNA_pol_A_exo1"/>
    <property type="match status" value="1"/>
</dbReference>
<dbReference type="SMART" id="SM00474">
    <property type="entry name" value="35EXOc"/>
    <property type="match status" value="1"/>
</dbReference>
<dbReference type="InterPro" id="IPR012337">
    <property type="entry name" value="RNaseH-like_sf"/>
</dbReference>
<evidence type="ECO:0000256" key="6">
    <source>
        <dbReference type="HAMAP-Rule" id="MF_01899"/>
    </source>
</evidence>
<dbReference type="AlphaFoldDB" id="A0A1E7ZC00"/>
<name>A0A1E7ZC00_9ALTE</name>
<dbReference type="NCBIfam" id="TIGR01388">
    <property type="entry name" value="rnd"/>
    <property type="match status" value="1"/>
</dbReference>
<evidence type="ECO:0000313" key="9">
    <source>
        <dbReference type="Proteomes" id="UP000175691"/>
    </source>
</evidence>
<dbReference type="EMBL" id="MDHN01000021">
    <property type="protein sequence ID" value="OFC71046.1"/>
    <property type="molecule type" value="Genomic_DNA"/>
</dbReference>
<dbReference type="STRING" id="1656094.BFC18_11360"/>
<reference evidence="8 9" key="1">
    <citation type="submission" date="2016-08" db="EMBL/GenBank/DDBJ databases">
        <authorList>
            <person name="Seilhamer J.J."/>
        </authorList>
    </citation>
    <scope>NUCLEOTIDE SEQUENCE [LARGE SCALE GENOMIC DNA]</scope>
    <source>
        <strain evidence="8 9">KCTC 42603</strain>
    </source>
</reference>
<keyword evidence="4 6" id="KW-0378">Hydrolase</keyword>
<comment type="cofactor">
    <cofactor evidence="6">
        <name>a divalent metal cation</name>
        <dbReference type="ChEBI" id="CHEBI:60240"/>
    </cofactor>
</comment>
<dbReference type="SUPFAM" id="SSF53098">
    <property type="entry name" value="Ribonuclease H-like"/>
    <property type="match status" value="1"/>
</dbReference>
<dbReference type="CDD" id="cd06142">
    <property type="entry name" value="RNaseD_exo"/>
    <property type="match status" value="1"/>
</dbReference>
<dbReference type="SMART" id="SM00341">
    <property type="entry name" value="HRDC"/>
    <property type="match status" value="1"/>
</dbReference>
<evidence type="ECO:0000256" key="4">
    <source>
        <dbReference type="ARBA" id="ARBA00022801"/>
    </source>
</evidence>
<evidence type="ECO:0000313" key="8">
    <source>
        <dbReference type="EMBL" id="OFC71046.1"/>
    </source>
</evidence>
<dbReference type="PANTHER" id="PTHR47649:SF1">
    <property type="entry name" value="RIBONUCLEASE D"/>
    <property type="match status" value="1"/>
</dbReference>
<dbReference type="GO" id="GO:0042780">
    <property type="term" value="P:tRNA 3'-end processing"/>
    <property type="evidence" value="ECO:0007669"/>
    <property type="project" value="UniProtKB-UniRule"/>
</dbReference>
<organism evidence="8 9">
    <name type="scientific">Alteromonas confluentis</name>
    <dbReference type="NCBI Taxonomy" id="1656094"/>
    <lineage>
        <taxon>Bacteria</taxon>
        <taxon>Pseudomonadati</taxon>
        <taxon>Pseudomonadota</taxon>
        <taxon>Gammaproteobacteria</taxon>
        <taxon>Alteromonadales</taxon>
        <taxon>Alteromonadaceae</taxon>
        <taxon>Alteromonas/Salinimonas group</taxon>
        <taxon>Alteromonas</taxon>
    </lineage>
</organism>
<feature type="domain" description="HRDC" evidence="7">
    <location>
        <begin position="210"/>
        <end position="290"/>
    </location>
</feature>
<dbReference type="InterPro" id="IPR036397">
    <property type="entry name" value="RNaseH_sf"/>
</dbReference>
<dbReference type="InterPro" id="IPR051086">
    <property type="entry name" value="RNase_D-like"/>
</dbReference>
<evidence type="ECO:0000256" key="5">
    <source>
        <dbReference type="ARBA" id="ARBA00022839"/>
    </source>
</evidence>
<comment type="function">
    <text evidence="6">Exonuclease involved in the 3' processing of various precursor tRNAs. Initiates hydrolysis at the 3'-terminus of an RNA molecule and releases 5'-mononucleotides.</text>
</comment>
<dbReference type="InterPro" id="IPR002562">
    <property type="entry name" value="3'-5'_exonuclease_dom"/>
</dbReference>
<evidence type="ECO:0000256" key="3">
    <source>
        <dbReference type="ARBA" id="ARBA00022722"/>
    </source>
</evidence>
<comment type="catalytic activity">
    <reaction evidence="6">
        <text>Exonucleolytic cleavage that removes extra residues from the 3'-terminus of tRNA to produce 5'-mononucleotides.</text>
        <dbReference type="EC" id="3.1.13.5"/>
    </reaction>
</comment>
<dbReference type="Pfam" id="PF21293">
    <property type="entry name" value="RNAseD_HRDC_C"/>
    <property type="match status" value="1"/>
</dbReference>
<evidence type="ECO:0000259" key="7">
    <source>
        <dbReference type="PROSITE" id="PS50967"/>
    </source>
</evidence>
<comment type="similarity">
    <text evidence="6">Belongs to the RNase D family.</text>
</comment>
<dbReference type="SUPFAM" id="SSF47819">
    <property type="entry name" value="HRDC-like"/>
    <property type="match status" value="2"/>
</dbReference>
<keyword evidence="3 6" id="KW-0540">Nuclease</keyword>
<dbReference type="HAMAP" id="MF_01899">
    <property type="entry name" value="RNase_D"/>
    <property type="match status" value="1"/>
</dbReference>
<comment type="caution">
    <text evidence="8">The sequence shown here is derived from an EMBL/GenBank/DDBJ whole genome shotgun (WGS) entry which is preliminary data.</text>
</comment>
<dbReference type="InterPro" id="IPR044876">
    <property type="entry name" value="HRDC_dom_sf"/>
</dbReference>
<proteinExistence type="inferred from homology"/>
<dbReference type="InterPro" id="IPR006292">
    <property type="entry name" value="RNase_D"/>
</dbReference>
<dbReference type="RefSeq" id="WP_070125439.1">
    <property type="nucleotide sequence ID" value="NZ_MDHN01000021.1"/>
</dbReference>
<dbReference type="GO" id="GO:0008408">
    <property type="term" value="F:3'-5' exonuclease activity"/>
    <property type="evidence" value="ECO:0007669"/>
    <property type="project" value="InterPro"/>
</dbReference>
<dbReference type="EC" id="3.1.13.5" evidence="6"/>
<dbReference type="Gene3D" id="1.10.150.80">
    <property type="entry name" value="HRDC domain"/>
    <property type="match status" value="2"/>
</dbReference>
<comment type="subcellular location">
    <subcellularLocation>
        <location evidence="6">Cytoplasm</location>
    </subcellularLocation>
</comment>
<gene>
    <name evidence="6" type="primary">rnd</name>
    <name evidence="8" type="ORF">BFC18_11360</name>
</gene>
<dbReference type="InterPro" id="IPR002121">
    <property type="entry name" value="HRDC_dom"/>
</dbReference>
<dbReference type="InterPro" id="IPR048579">
    <property type="entry name" value="RNAseD_HRDC_C"/>
</dbReference>
<dbReference type="InterPro" id="IPR010997">
    <property type="entry name" value="HRDC-like_sf"/>
</dbReference>
<dbReference type="Proteomes" id="UP000175691">
    <property type="component" value="Unassembled WGS sequence"/>
</dbReference>
<dbReference type="OrthoDB" id="9800549at2"/>